<evidence type="ECO:0000256" key="1">
    <source>
        <dbReference type="ARBA" id="ARBA00023186"/>
    </source>
</evidence>
<evidence type="ECO:0000313" key="4">
    <source>
        <dbReference type="Proteomes" id="UP001231189"/>
    </source>
</evidence>
<accession>A0AAD8T2G2</accession>
<organism evidence="3 4">
    <name type="scientific">Lolium multiflorum</name>
    <name type="common">Italian ryegrass</name>
    <name type="synonym">Lolium perenne subsp. multiflorum</name>
    <dbReference type="NCBI Taxonomy" id="4521"/>
    <lineage>
        <taxon>Eukaryota</taxon>
        <taxon>Viridiplantae</taxon>
        <taxon>Streptophyta</taxon>
        <taxon>Embryophyta</taxon>
        <taxon>Tracheophyta</taxon>
        <taxon>Spermatophyta</taxon>
        <taxon>Magnoliopsida</taxon>
        <taxon>Liliopsida</taxon>
        <taxon>Poales</taxon>
        <taxon>Poaceae</taxon>
        <taxon>BOP clade</taxon>
        <taxon>Pooideae</taxon>
        <taxon>Poodae</taxon>
        <taxon>Poeae</taxon>
        <taxon>Poeae Chloroplast Group 2 (Poeae type)</taxon>
        <taxon>Loliodinae</taxon>
        <taxon>Loliinae</taxon>
        <taxon>Lolium</taxon>
    </lineage>
</organism>
<proteinExistence type="predicted"/>
<dbReference type="FunFam" id="1.10.150.250:FF:000003">
    <property type="entry name" value="Succinate dehydrogenase assembly factor"/>
    <property type="match status" value="1"/>
</dbReference>
<dbReference type="AlphaFoldDB" id="A0AAD8T2G2"/>
<dbReference type="SUPFAM" id="SSF109910">
    <property type="entry name" value="YgfY-like"/>
    <property type="match status" value="1"/>
</dbReference>
<dbReference type="EMBL" id="JAUUTY010000003">
    <property type="protein sequence ID" value="KAK1668159.1"/>
    <property type="molecule type" value="Genomic_DNA"/>
</dbReference>
<name>A0AAD8T2G2_LOLMU</name>
<feature type="region of interest" description="Disordered" evidence="2">
    <location>
        <begin position="222"/>
        <end position="256"/>
    </location>
</feature>
<sequence>MEVGGEGRGRRSRMEVGTVVAGLADGPRSRRWWRALPRRIVPHRIAPRYHEVPTKRRRGNQPAKFRSHSFLRDPAPLPAAVAMAATLLRRALQLRRALPSPSSRALLPAASSRLLSTTNSTQQNTTAIPIDLSSDESRRRLVNSLMYRSKQRGFLELDLVLGTWVEQHIRSMDEANIRSLLQVLDLENPDLWKWLTGQEQPPEALSSNPVFVAIKSKVMDNLSKHSSPETRSAPGQPWVRGWDDKRGLDGPKYGNQ</sequence>
<protein>
    <recommendedName>
        <fullName evidence="5">Succinate dehydrogenase assembly factor 2, mitochondrial</fullName>
    </recommendedName>
</protein>
<keyword evidence="4" id="KW-1185">Reference proteome</keyword>
<evidence type="ECO:0000256" key="2">
    <source>
        <dbReference type="SAM" id="MobiDB-lite"/>
    </source>
</evidence>
<reference evidence="3" key="1">
    <citation type="submission" date="2023-07" db="EMBL/GenBank/DDBJ databases">
        <title>A chromosome-level genome assembly of Lolium multiflorum.</title>
        <authorList>
            <person name="Chen Y."/>
            <person name="Copetti D."/>
            <person name="Kolliker R."/>
            <person name="Studer B."/>
        </authorList>
    </citation>
    <scope>NUCLEOTIDE SEQUENCE</scope>
    <source>
        <strain evidence="3">02402/16</strain>
        <tissue evidence="3">Leaf</tissue>
    </source>
</reference>
<dbReference type="Pfam" id="PF03937">
    <property type="entry name" value="Sdh5"/>
    <property type="match status" value="1"/>
</dbReference>
<evidence type="ECO:0000313" key="3">
    <source>
        <dbReference type="EMBL" id="KAK1668159.1"/>
    </source>
</evidence>
<dbReference type="GO" id="GO:0034553">
    <property type="term" value="P:mitochondrial respiratory chain complex II assembly"/>
    <property type="evidence" value="ECO:0007669"/>
    <property type="project" value="TreeGrafter"/>
</dbReference>
<keyword evidence="1" id="KW-0143">Chaperone</keyword>
<dbReference type="InterPro" id="IPR036714">
    <property type="entry name" value="SDH_sf"/>
</dbReference>
<dbReference type="PANTHER" id="PTHR12469">
    <property type="entry name" value="PROTEIN EMI5 HOMOLOG, MITOCHONDRIAL"/>
    <property type="match status" value="1"/>
</dbReference>
<dbReference type="Proteomes" id="UP001231189">
    <property type="component" value="Unassembled WGS sequence"/>
</dbReference>
<gene>
    <name evidence="3" type="ORF">QYE76_056318</name>
</gene>
<evidence type="ECO:0008006" key="5">
    <source>
        <dbReference type="Google" id="ProtNLM"/>
    </source>
</evidence>
<dbReference type="PANTHER" id="PTHR12469:SF2">
    <property type="entry name" value="SUCCINATE DEHYDROGENASE ASSEMBLY FACTOR 2, MITOCHONDRIAL"/>
    <property type="match status" value="1"/>
</dbReference>
<dbReference type="InterPro" id="IPR005631">
    <property type="entry name" value="SDH"/>
</dbReference>
<dbReference type="Gene3D" id="1.10.150.250">
    <property type="entry name" value="Flavinator of succinate dehydrogenase"/>
    <property type="match status" value="1"/>
</dbReference>
<dbReference type="GO" id="GO:0006099">
    <property type="term" value="P:tricarboxylic acid cycle"/>
    <property type="evidence" value="ECO:0007669"/>
    <property type="project" value="TreeGrafter"/>
</dbReference>
<dbReference type="GO" id="GO:0006121">
    <property type="term" value="P:mitochondrial electron transport, succinate to ubiquinone"/>
    <property type="evidence" value="ECO:0007669"/>
    <property type="project" value="TreeGrafter"/>
</dbReference>
<dbReference type="GO" id="GO:0005739">
    <property type="term" value="C:mitochondrion"/>
    <property type="evidence" value="ECO:0007669"/>
    <property type="project" value="TreeGrafter"/>
</dbReference>
<comment type="caution">
    <text evidence="3">The sequence shown here is derived from an EMBL/GenBank/DDBJ whole genome shotgun (WGS) entry which is preliminary data.</text>
</comment>